<name>A0A2A5T1Q2_9GAMM</name>
<evidence type="ECO:0000313" key="2">
    <source>
        <dbReference type="EMBL" id="PCS22084.1"/>
    </source>
</evidence>
<keyword evidence="2" id="KW-0614">Plasmid</keyword>
<evidence type="ECO:0000259" key="1">
    <source>
        <dbReference type="Pfam" id="PF13612"/>
    </source>
</evidence>
<dbReference type="AlphaFoldDB" id="A0A2A5T1Q2"/>
<dbReference type="Pfam" id="PF13612">
    <property type="entry name" value="DDE_Tnp_1_3"/>
    <property type="match status" value="1"/>
</dbReference>
<protein>
    <submittedName>
        <fullName evidence="2">Mobile element protein</fullName>
    </submittedName>
</protein>
<accession>A0A2A5T1Q2</accession>
<sequence>MVCRYFTNEFPELVSYTRMRKLMQGVLAPLCYYLTHRQARPIGIAFVDSSKLQVCHNLRIFRHQVLKGTEKREKGTIGGFTVSNYTLLSMTKVALSQSK</sequence>
<reference evidence="3" key="1">
    <citation type="submission" date="2017-04" db="EMBL/GenBank/DDBJ databases">
        <title>Genome evolution of the luminous symbionts of deep sea anglerfish.</title>
        <authorList>
            <person name="Hendry T.A."/>
        </authorList>
    </citation>
    <scope>NUCLEOTIDE SEQUENCE [LARGE SCALE GENOMIC DNA]</scope>
    <source>
        <plasmid evidence="3">pmj3</plasmid>
    </source>
</reference>
<comment type="caution">
    <text evidence="2">The sequence shown here is derived from an EMBL/GenBank/DDBJ whole genome shotgun (WGS) entry which is preliminary data.</text>
</comment>
<dbReference type="EMBL" id="NBYY01000026">
    <property type="protein sequence ID" value="PCS22084.1"/>
    <property type="molecule type" value="Genomic_DNA"/>
</dbReference>
<geneLocation type="plasmid" evidence="3">
    <name>pmj3</name>
</geneLocation>
<organism evidence="2 3">
    <name type="scientific">Candidatus Enterovibrio escicola</name>
    <dbReference type="NCBI Taxonomy" id="1927127"/>
    <lineage>
        <taxon>Bacteria</taxon>
        <taxon>Pseudomonadati</taxon>
        <taxon>Pseudomonadota</taxon>
        <taxon>Gammaproteobacteria</taxon>
        <taxon>Vibrionales</taxon>
        <taxon>Vibrionaceae</taxon>
        <taxon>Enterovibrio</taxon>
    </lineage>
</organism>
<feature type="domain" description="Transposase DDE" evidence="1">
    <location>
        <begin position="40"/>
        <end position="80"/>
    </location>
</feature>
<evidence type="ECO:0000313" key="3">
    <source>
        <dbReference type="Proteomes" id="UP000219020"/>
    </source>
</evidence>
<keyword evidence="3" id="KW-1185">Reference proteome</keyword>
<proteinExistence type="predicted"/>
<dbReference type="Proteomes" id="UP000219020">
    <property type="component" value="Plasmid pMJ3"/>
</dbReference>
<dbReference type="InterPro" id="IPR025668">
    <property type="entry name" value="Tnp_DDE_dom"/>
</dbReference>
<gene>
    <name evidence="2" type="ORF">BTN49_2277</name>
</gene>